<organism evidence="4 5">
    <name type="scientific">Novipirellula aureliae</name>
    <dbReference type="NCBI Taxonomy" id="2527966"/>
    <lineage>
        <taxon>Bacteria</taxon>
        <taxon>Pseudomonadati</taxon>
        <taxon>Planctomycetota</taxon>
        <taxon>Planctomycetia</taxon>
        <taxon>Pirellulales</taxon>
        <taxon>Pirellulaceae</taxon>
        <taxon>Novipirellula</taxon>
    </lineage>
</organism>
<sequence>MERRPTAGLGLAASWPPEDERDFIEEEEEGEEFIEYGCLANLGGDLREVPSPCPQRVLYLPAFRKGFFMLFLNTRSDSTRVLLLLAFVCLSNASFGSTTNANGEAQNPGATDDPITMLEVAVRGNVELSQIREMSFAEQPLSRQQAELASKLLWDQYQLLIRRNRAEEMRAKKIVVGEYAMPFDYKVFGEQPSEGRSLYISMHGGGGTAAIVNDSQWENQKRLYQPKEGVYVAPRAPTDSWNMWHQAHVDTCFARLIENMIVFENVDPNRVSIMGYSAGGDGVYQLAPRMADRWAAAAMMAGHPNNASPLSLRNIGFTIHVGQNDNGFHRNEVAAKWSAKLAELHSSDPKGYKHYVEIHQGKGHWMDRQDAVALDWMAKFTRNLRPEKVVWKQSGVFHHRFYWLAVDESQQPKNSLIVATHQGQSFDIETEDVKRLTIRMDDSMIDFDQPITITAGEKVLYEGRVTRTLETLIKTLTERGDPNAVFSAEVAVTL</sequence>
<dbReference type="SUPFAM" id="SSF53474">
    <property type="entry name" value="alpha/beta-Hydrolases"/>
    <property type="match status" value="1"/>
</dbReference>
<feature type="domain" description="Dienelactone hydrolase" evidence="3">
    <location>
        <begin position="248"/>
        <end position="364"/>
    </location>
</feature>
<evidence type="ECO:0000313" key="5">
    <source>
        <dbReference type="Proteomes" id="UP000315471"/>
    </source>
</evidence>
<dbReference type="PANTHER" id="PTHR43037:SF5">
    <property type="entry name" value="FERULOYL ESTERASE"/>
    <property type="match status" value="1"/>
</dbReference>
<accession>A0A5C6DM36</accession>
<dbReference type="Proteomes" id="UP000315471">
    <property type="component" value="Unassembled WGS sequence"/>
</dbReference>
<dbReference type="PANTHER" id="PTHR43037">
    <property type="entry name" value="UNNAMED PRODUCT-RELATED"/>
    <property type="match status" value="1"/>
</dbReference>
<keyword evidence="2 4" id="KW-0378">Hydrolase</keyword>
<dbReference type="InterPro" id="IPR002925">
    <property type="entry name" value="Dienelactn_hydro"/>
</dbReference>
<dbReference type="InterPro" id="IPR050955">
    <property type="entry name" value="Plant_Biomass_Hydrol_Est"/>
</dbReference>
<gene>
    <name evidence="4" type="ORF">Q31b_44810</name>
</gene>
<evidence type="ECO:0000256" key="1">
    <source>
        <dbReference type="ARBA" id="ARBA00022729"/>
    </source>
</evidence>
<reference evidence="4 5" key="1">
    <citation type="submission" date="2019-02" db="EMBL/GenBank/DDBJ databases">
        <title>Deep-cultivation of Planctomycetes and their phenomic and genomic characterization uncovers novel biology.</title>
        <authorList>
            <person name="Wiegand S."/>
            <person name="Jogler M."/>
            <person name="Boedeker C."/>
            <person name="Pinto D."/>
            <person name="Vollmers J."/>
            <person name="Rivas-Marin E."/>
            <person name="Kohn T."/>
            <person name="Peeters S.H."/>
            <person name="Heuer A."/>
            <person name="Rast P."/>
            <person name="Oberbeckmann S."/>
            <person name="Bunk B."/>
            <person name="Jeske O."/>
            <person name="Meyerdierks A."/>
            <person name="Storesund J.E."/>
            <person name="Kallscheuer N."/>
            <person name="Luecker S."/>
            <person name="Lage O.M."/>
            <person name="Pohl T."/>
            <person name="Merkel B.J."/>
            <person name="Hornburger P."/>
            <person name="Mueller R.-W."/>
            <person name="Bruemmer F."/>
            <person name="Labrenz M."/>
            <person name="Spormann A.M."/>
            <person name="Op Den Camp H."/>
            <person name="Overmann J."/>
            <person name="Amann R."/>
            <person name="Jetten M.S.M."/>
            <person name="Mascher T."/>
            <person name="Medema M.H."/>
            <person name="Devos D.P."/>
            <person name="Kaster A.-K."/>
            <person name="Ovreas L."/>
            <person name="Rohde M."/>
            <person name="Galperin M.Y."/>
            <person name="Jogler C."/>
        </authorList>
    </citation>
    <scope>NUCLEOTIDE SEQUENCE [LARGE SCALE GENOMIC DNA]</scope>
    <source>
        <strain evidence="4 5">Q31b</strain>
    </source>
</reference>
<dbReference type="RefSeq" id="WP_146601648.1">
    <property type="nucleotide sequence ID" value="NZ_SJPY01000007.1"/>
</dbReference>
<comment type="caution">
    <text evidence="4">The sequence shown here is derived from an EMBL/GenBank/DDBJ whole genome shotgun (WGS) entry which is preliminary data.</text>
</comment>
<dbReference type="InterPro" id="IPR029058">
    <property type="entry name" value="AB_hydrolase_fold"/>
</dbReference>
<dbReference type="OrthoDB" id="9764953at2"/>
<dbReference type="EMBL" id="SJPY01000007">
    <property type="protein sequence ID" value="TWU37692.1"/>
    <property type="molecule type" value="Genomic_DNA"/>
</dbReference>
<dbReference type="AlphaFoldDB" id="A0A5C6DM36"/>
<name>A0A5C6DM36_9BACT</name>
<dbReference type="GO" id="GO:0016787">
    <property type="term" value="F:hydrolase activity"/>
    <property type="evidence" value="ECO:0007669"/>
    <property type="project" value="UniProtKB-KW"/>
</dbReference>
<evidence type="ECO:0000259" key="3">
    <source>
        <dbReference type="Pfam" id="PF01738"/>
    </source>
</evidence>
<keyword evidence="5" id="KW-1185">Reference proteome</keyword>
<evidence type="ECO:0000256" key="2">
    <source>
        <dbReference type="ARBA" id="ARBA00022801"/>
    </source>
</evidence>
<keyword evidence="1" id="KW-0732">Signal</keyword>
<dbReference type="Pfam" id="PF01738">
    <property type="entry name" value="DLH"/>
    <property type="match status" value="1"/>
</dbReference>
<protein>
    <submittedName>
        <fullName evidence="4">Alpha/beta hydrolase family protein</fullName>
    </submittedName>
</protein>
<proteinExistence type="predicted"/>
<evidence type="ECO:0000313" key="4">
    <source>
        <dbReference type="EMBL" id="TWU37692.1"/>
    </source>
</evidence>
<dbReference type="Gene3D" id="3.40.50.1820">
    <property type="entry name" value="alpha/beta hydrolase"/>
    <property type="match status" value="1"/>
</dbReference>